<gene>
    <name evidence="3" type="ORF">Aud_007707</name>
</gene>
<evidence type="ECO:0000259" key="2">
    <source>
        <dbReference type="Pfam" id="PF01593"/>
    </source>
</evidence>
<keyword evidence="1" id="KW-0812">Transmembrane</keyword>
<dbReference type="RefSeq" id="XP_043148530.1">
    <property type="nucleotide sequence ID" value="XM_043292595.1"/>
</dbReference>
<dbReference type="EMBL" id="BBXM02000005">
    <property type="protein sequence ID" value="GIC91264.1"/>
    <property type="molecule type" value="Genomic_DNA"/>
</dbReference>
<evidence type="ECO:0000313" key="4">
    <source>
        <dbReference type="Proteomes" id="UP000036893"/>
    </source>
</evidence>
<sequence length="460" mass="52041">MKEHHRRRVAVVGTGMAGLTAAYLLHHDPQQRFQVRLIDKRDQISLSAESIPIPCSDPGVSKSVWADVPMRAFAGGFYRNLIRMYDYLGVRYHSQPFVFSFSRLSSRRRQQQQQQQQEEEPYMVHTSNFHQLSPLLPRKGDVFQWLIEAVFALLCYLWFILCCFLVTPKEDESFDHYLRRIYLPQYYNANYLLPLISSVCTCSHEELLQFPAVDVLAYKRLTHRQPHYVVTDGVREVQVTLLRGLDVRLGVESTKVTPRPNGVELTYRTADSKAQETTESFDLVVLAVSPDVVAHIFEPLASSLGEVPTTTVKTVAHTDFANLPQVGMGVKPKFSVSSEAGAPQHIYLRSNASTTESVHVQPNSVLVTTNPLTPIHETKVIQSASFTRVLRSPQSRRLINRVFDKESRHADSKAVNWRSGDNGVYLAGGWCWDGMVLLEGCIVSAMRVAADLGVEVPWER</sequence>
<dbReference type="Gene3D" id="3.50.50.60">
    <property type="entry name" value="FAD/NAD(P)-binding domain"/>
    <property type="match status" value="2"/>
</dbReference>
<dbReference type="Proteomes" id="UP000036893">
    <property type="component" value="Unassembled WGS sequence"/>
</dbReference>
<protein>
    <recommendedName>
        <fullName evidence="2">Amine oxidase domain-containing protein</fullName>
    </recommendedName>
</protein>
<name>A0A8E0QXQ2_9EURO</name>
<feature type="domain" description="Amine oxidase" evidence="2">
    <location>
        <begin position="218"/>
        <end position="340"/>
    </location>
</feature>
<dbReference type="PANTHER" id="PTHR42923:SF42">
    <property type="entry name" value="AMINE OXIDASE DOMAIN-CONTAINING PROTEIN"/>
    <property type="match status" value="1"/>
</dbReference>
<dbReference type="Pfam" id="PF13450">
    <property type="entry name" value="NAD_binding_8"/>
    <property type="match status" value="1"/>
</dbReference>
<keyword evidence="1" id="KW-1133">Transmembrane helix</keyword>
<organism evidence="3 4">
    <name type="scientific">Aspergillus udagawae</name>
    <dbReference type="NCBI Taxonomy" id="91492"/>
    <lineage>
        <taxon>Eukaryota</taxon>
        <taxon>Fungi</taxon>
        <taxon>Dikarya</taxon>
        <taxon>Ascomycota</taxon>
        <taxon>Pezizomycotina</taxon>
        <taxon>Eurotiomycetes</taxon>
        <taxon>Eurotiomycetidae</taxon>
        <taxon>Eurotiales</taxon>
        <taxon>Aspergillaceae</taxon>
        <taxon>Aspergillus</taxon>
        <taxon>Aspergillus subgen. Fumigati</taxon>
    </lineage>
</organism>
<comment type="caution">
    <text evidence="3">The sequence shown here is derived from an EMBL/GenBank/DDBJ whole genome shotgun (WGS) entry which is preliminary data.</text>
</comment>
<keyword evidence="1" id="KW-0472">Membrane</keyword>
<proteinExistence type="predicted"/>
<dbReference type="InterPro" id="IPR002937">
    <property type="entry name" value="Amino_oxidase"/>
</dbReference>
<dbReference type="Gene3D" id="3.90.660.10">
    <property type="match status" value="1"/>
</dbReference>
<evidence type="ECO:0000256" key="1">
    <source>
        <dbReference type="SAM" id="Phobius"/>
    </source>
</evidence>
<dbReference type="GeneID" id="66995184"/>
<dbReference type="InterPro" id="IPR036188">
    <property type="entry name" value="FAD/NAD-bd_sf"/>
</dbReference>
<dbReference type="SUPFAM" id="SSF51905">
    <property type="entry name" value="FAD/NAD(P)-binding domain"/>
    <property type="match status" value="1"/>
</dbReference>
<feature type="transmembrane region" description="Helical" evidence="1">
    <location>
        <begin position="142"/>
        <end position="166"/>
    </location>
</feature>
<dbReference type="AlphaFoldDB" id="A0A8E0QXQ2"/>
<dbReference type="GO" id="GO:0016491">
    <property type="term" value="F:oxidoreductase activity"/>
    <property type="evidence" value="ECO:0007669"/>
    <property type="project" value="InterPro"/>
</dbReference>
<dbReference type="Pfam" id="PF01593">
    <property type="entry name" value="Amino_oxidase"/>
    <property type="match status" value="1"/>
</dbReference>
<dbReference type="InterPro" id="IPR050464">
    <property type="entry name" value="Zeta_carotene_desat/Oxidored"/>
</dbReference>
<reference evidence="3" key="2">
    <citation type="submission" date="2021-01" db="EMBL/GenBank/DDBJ databases">
        <title>Pan-genome distribution and transcriptional activeness of fungal secondary metabolism genes in Aspergillus section Fumigati.</title>
        <authorList>
            <person name="Takahashi H."/>
            <person name="Umemura M."/>
            <person name="Ninomiya A."/>
            <person name="Kusuya Y."/>
            <person name="Urayama S."/>
            <person name="Shimizu M."/>
            <person name="Watanabe A."/>
            <person name="Kamei K."/>
            <person name="Yaguchi T."/>
            <person name="Hagiwara D."/>
        </authorList>
    </citation>
    <scope>NUCLEOTIDE SEQUENCE</scope>
    <source>
        <strain evidence="3">IFM 46973</strain>
    </source>
</reference>
<dbReference type="PANTHER" id="PTHR42923">
    <property type="entry name" value="PROTOPORPHYRINOGEN OXIDASE"/>
    <property type="match status" value="1"/>
</dbReference>
<reference evidence="3" key="1">
    <citation type="journal article" date="2015" name="Genome Announc.">
        <title>Draft Genome Sequence of the Pathogenic Filamentous Fungus Aspergillus udagawae Strain IFM 46973T.</title>
        <authorList>
            <person name="Kusuya Y."/>
            <person name="Takahashi-Nakaguchi A."/>
            <person name="Takahashi H."/>
            <person name="Yaguchi T."/>
        </authorList>
    </citation>
    <scope>NUCLEOTIDE SEQUENCE</scope>
    <source>
        <strain evidence="3">IFM 46973</strain>
    </source>
</reference>
<accession>A0A8E0QXQ2</accession>
<evidence type="ECO:0000313" key="3">
    <source>
        <dbReference type="EMBL" id="GIC91264.1"/>
    </source>
</evidence>